<dbReference type="EMBL" id="CP049003">
    <property type="protein sequence ID" value="QID84764.1"/>
    <property type="molecule type" value="Genomic_DNA"/>
</dbReference>
<evidence type="ECO:0000313" key="2">
    <source>
        <dbReference type="EMBL" id="QID84764.1"/>
    </source>
</evidence>
<accession>A0A6C1E878</accession>
<name>A0A6C1E878_SACPS</name>
<dbReference type="Pfam" id="PF00674">
    <property type="entry name" value="DUP"/>
    <property type="match status" value="1"/>
</dbReference>
<sequence length="236" mass="26718">MQSDNDVKDDTRLDTLSEPSAPLITENVALPDVIFKSHFLYLLYEIAHFAPMMICFGILVVSILLALTFHDPAVYTIAFLLCGFDVLFLAGALSSFNNPLPSNRAFQTKLLLEAITCKPAVLSEEWRTIAYNMNQYLFDQGLWNTPYYFYCGRTCHRFLLKLLVGKSFDVLSLSSTSPIMEAQLEVPTTGSSNEENGTFTFSPGPDFRMCLYKAAVIEQQAQRDYWRKQYPNTGLI</sequence>
<keyword evidence="3" id="KW-1185">Reference proteome</keyword>
<organism evidence="2 3">
    <name type="scientific">Saccharomyces pastorianus</name>
    <name type="common">Lager yeast</name>
    <name type="synonym">Saccharomyces cerevisiae x Saccharomyces eubayanus</name>
    <dbReference type="NCBI Taxonomy" id="27292"/>
    <lineage>
        <taxon>Eukaryota</taxon>
        <taxon>Fungi</taxon>
        <taxon>Dikarya</taxon>
        <taxon>Ascomycota</taxon>
        <taxon>Saccharomycotina</taxon>
        <taxon>Saccharomycetes</taxon>
        <taxon>Saccharomycetales</taxon>
        <taxon>Saccharomycetaceae</taxon>
        <taxon>Saccharomyces</taxon>
    </lineage>
</organism>
<dbReference type="AlphaFoldDB" id="A0A6C1E878"/>
<evidence type="ECO:0000313" key="3">
    <source>
        <dbReference type="Proteomes" id="UP000501346"/>
    </source>
</evidence>
<feature type="transmembrane region" description="Helical" evidence="1">
    <location>
        <begin position="46"/>
        <end position="67"/>
    </location>
</feature>
<evidence type="ECO:0000256" key="1">
    <source>
        <dbReference type="SAM" id="Phobius"/>
    </source>
</evidence>
<proteinExistence type="predicted"/>
<dbReference type="Proteomes" id="UP000501346">
    <property type="component" value="Chromosome SeVI"/>
</dbReference>
<dbReference type="InterPro" id="IPR001142">
    <property type="entry name" value="DUP/COS"/>
</dbReference>
<dbReference type="OrthoDB" id="4040223at2759"/>
<keyword evidence="1" id="KW-0812">Transmembrane</keyword>
<keyword evidence="1" id="KW-0472">Membrane</keyword>
<keyword evidence="1" id="KW-1133">Transmembrane helix</keyword>
<feature type="transmembrane region" description="Helical" evidence="1">
    <location>
        <begin position="73"/>
        <end position="96"/>
    </location>
</feature>
<gene>
    <name evidence="2" type="ORF">GRS66_007288</name>
</gene>
<reference evidence="2 3" key="1">
    <citation type="journal article" date="2019" name="BMC Genomics">
        <title>Chromosome level assembly and comparative genome analysis confirm lager-brewing yeasts originated from a single hybridization.</title>
        <authorList>
            <person name="Salazar A.N."/>
            <person name="Gorter de Vries A.R."/>
            <person name="van den Broek M."/>
            <person name="Brouwers N."/>
            <person name="de la Torre Cortes P."/>
            <person name="Kuijpers N.G.A."/>
            <person name="Daran J.G."/>
            <person name="Abeel T."/>
        </authorList>
    </citation>
    <scope>NUCLEOTIDE SEQUENCE [LARGE SCALE GENOMIC DNA]</scope>
    <source>
        <strain evidence="2 3">CBS 1483</strain>
    </source>
</reference>
<protein>
    <submittedName>
        <fullName evidence="2">Uncharacterized protein</fullName>
    </submittedName>
</protein>